<evidence type="ECO:0000256" key="3">
    <source>
        <dbReference type="ARBA" id="ARBA00043970"/>
    </source>
</evidence>
<name>A0A9P1GWK3_9PEZI</name>
<feature type="compositionally biased region" description="Polar residues" evidence="4">
    <location>
        <begin position="74"/>
        <end position="87"/>
    </location>
</feature>
<evidence type="ECO:0000313" key="5">
    <source>
        <dbReference type="EMBL" id="CAI4211649.1"/>
    </source>
</evidence>
<dbReference type="GO" id="GO:0005739">
    <property type="term" value="C:mitochondrion"/>
    <property type="evidence" value="ECO:0007669"/>
    <property type="project" value="UniProtKB-SubCell"/>
</dbReference>
<evidence type="ECO:0000256" key="4">
    <source>
        <dbReference type="SAM" id="MobiDB-lite"/>
    </source>
</evidence>
<keyword evidence="6" id="KW-1185">Reference proteome</keyword>
<protein>
    <submittedName>
        <fullName evidence="5">Uncharacterized protein</fullName>
    </submittedName>
</protein>
<accession>A0A9P1GWK3</accession>
<evidence type="ECO:0000313" key="6">
    <source>
        <dbReference type="Proteomes" id="UP000838763"/>
    </source>
</evidence>
<dbReference type="OrthoDB" id="2116030at2759"/>
<reference evidence="5" key="1">
    <citation type="submission" date="2022-11" db="EMBL/GenBank/DDBJ databases">
        <authorList>
            <person name="Scott C."/>
            <person name="Bruce N."/>
        </authorList>
    </citation>
    <scope>NUCLEOTIDE SEQUENCE</scope>
</reference>
<dbReference type="EMBL" id="CALLCH030000002">
    <property type="protein sequence ID" value="CAI4211649.1"/>
    <property type="molecule type" value="Genomic_DNA"/>
</dbReference>
<evidence type="ECO:0000256" key="1">
    <source>
        <dbReference type="ARBA" id="ARBA00004173"/>
    </source>
</evidence>
<proteinExistence type="inferred from homology"/>
<keyword evidence="2" id="KW-0496">Mitochondrion</keyword>
<gene>
    <name evidence="5" type="ORF">PPNO1_LOCUS1425</name>
</gene>
<organism evidence="5 6">
    <name type="scientific">Parascedosporium putredinis</name>
    <dbReference type="NCBI Taxonomy" id="1442378"/>
    <lineage>
        <taxon>Eukaryota</taxon>
        <taxon>Fungi</taxon>
        <taxon>Dikarya</taxon>
        <taxon>Ascomycota</taxon>
        <taxon>Pezizomycotina</taxon>
        <taxon>Sordariomycetes</taxon>
        <taxon>Hypocreomycetidae</taxon>
        <taxon>Microascales</taxon>
        <taxon>Microascaceae</taxon>
        <taxon>Parascedosporium</taxon>
    </lineage>
</organism>
<dbReference type="Pfam" id="PF10937">
    <property type="entry name" value="Kgd4-YMR31"/>
    <property type="match status" value="1"/>
</dbReference>
<sequence>MIPTAPSGRPPSMPSVPPHPIPWPPNHSWYVVLKSPLARMGAIPAIKTIATIDHTPQPHPASPTGTLPQGFGNGYTSTGSKHTSFSSYRDHAQQFGPLQKTIKEKGIGGIAGSELGAVQPLPASSSTAASSPTVSSASRLILLRWRR</sequence>
<dbReference type="AlphaFoldDB" id="A0A9P1GWK3"/>
<evidence type="ECO:0000256" key="2">
    <source>
        <dbReference type="ARBA" id="ARBA00023128"/>
    </source>
</evidence>
<dbReference type="GO" id="GO:0006103">
    <property type="term" value="P:2-oxoglutarate metabolic process"/>
    <property type="evidence" value="ECO:0007669"/>
    <property type="project" value="InterPro"/>
</dbReference>
<dbReference type="InterPro" id="IPR020373">
    <property type="entry name" value="Kgd4/YMR-31"/>
</dbReference>
<dbReference type="Proteomes" id="UP000838763">
    <property type="component" value="Unassembled WGS sequence"/>
</dbReference>
<feature type="region of interest" description="Disordered" evidence="4">
    <location>
        <begin position="53"/>
        <end position="100"/>
    </location>
</feature>
<comment type="similarity">
    <text evidence="3">Belongs to the alpha-ketoglutarate dehydrogenase component 4 family.</text>
</comment>
<comment type="caution">
    <text evidence="5">The sequence shown here is derived from an EMBL/GenBank/DDBJ whole genome shotgun (WGS) entry which is preliminary data.</text>
</comment>
<comment type="subcellular location">
    <subcellularLocation>
        <location evidence="1">Mitochondrion</location>
    </subcellularLocation>
</comment>